<dbReference type="EnsemblFungi" id="EJT78260">
    <property type="protein sequence ID" value="EJT78260"/>
    <property type="gene ID" value="GGTG_03362"/>
</dbReference>
<dbReference type="VEuPathDB" id="FungiDB:GGTG_03362"/>
<reference evidence="5" key="5">
    <citation type="submission" date="2018-04" db="UniProtKB">
        <authorList>
            <consortium name="EnsemblFungi"/>
        </authorList>
    </citation>
    <scope>IDENTIFICATION</scope>
    <source>
        <strain evidence="5">R3-111a-1</strain>
    </source>
</reference>
<sequence length="288" mass="30978">MRFRPLLDFTVPVLACLGLGTVTSAQSPDYDPTQNLAIGFILFPGFQPMDVIGPSDIIQGLSGRFNITTYFIWKEAGPVSGRSPPRKNPPPQNPNFPPSIYPAQAPSLVATHSFSDAPPLDIILVPGGTGNRVLEENNDTAIEDFVRERYPSLKYLLTVCTGAASVAKSGLLDGRRATTNKAAWAWATSNGNGVKWVPSARWVQDGNIWSSSGVAAGIDMTYAFFKMLLGPQAVNPLINGIEYTPHTNEHWDPFSVVHKVPGADTFQPLGECVGPAGYSFTCAPKSSI</sequence>
<dbReference type="GeneID" id="20343820"/>
<feature type="signal peptide" evidence="2">
    <location>
        <begin position="1"/>
        <end position="25"/>
    </location>
</feature>
<reference evidence="5" key="4">
    <citation type="journal article" date="2015" name="G3 (Bethesda)">
        <title>Genome sequences of three phytopathogenic species of the Magnaporthaceae family of fungi.</title>
        <authorList>
            <person name="Okagaki L.H."/>
            <person name="Nunes C.C."/>
            <person name="Sailsbery J."/>
            <person name="Clay B."/>
            <person name="Brown D."/>
            <person name="John T."/>
            <person name="Oh Y."/>
            <person name="Young N."/>
            <person name="Fitzgerald M."/>
            <person name="Haas B.J."/>
            <person name="Zeng Q."/>
            <person name="Young S."/>
            <person name="Adiconis X."/>
            <person name="Fan L."/>
            <person name="Levin J.Z."/>
            <person name="Mitchell T.K."/>
            <person name="Okubara P.A."/>
            <person name="Farman M.L."/>
            <person name="Kohn L.M."/>
            <person name="Birren B."/>
            <person name="Ma L.-J."/>
            <person name="Dean R.A."/>
        </authorList>
    </citation>
    <scope>NUCLEOTIDE SEQUENCE</scope>
    <source>
        <strain evidence="5">R3-111a-1</strain>
    </source>
</reference>
<dbReference type="eggNOG" id="ENOG502S46I">
    <property type="taxonomic scope" value="Eukaryota"/>
</dbReference>
<accession>J3NQ04</accession>
<evidence type="ECO:0000256" key="1">
    <source>
        <dbReference type="SAM" id="MobiDB-lite"/>
    </source>
</evidence>
<evidence type="ECO:0000313" key="6">
    <source>
        <dbReference type="Proteomes" id="UP000006039"/>
    </source>
</evidence>
<dbReference type="CDD" id="cd03139">
    <property type="entry name" value="GATase1_PfpI_2"/>
    <property type="match status" value="1"/>
</dbReference>
<feature type="domain" description="DJ-1/PfpI" evidence="3">
    <location>
        <begin position="109"/>
        <end position="225"/>
    </location>
</feature>
<reference evidence="4" key="3">
    <citation type="submission" date="2010-09" db="EMBL/GenBank/DDBJ databases">
        <title>Annotation of Gaeumannomyces graminis var. tritici R3-111a-1.</title>
        <authorList>
            <consortium name="The Broad Institute Genome Sequencing Platform"/>
            <person name="Ma L.-J."/>
            <person name="Dead R."/>
            <person name="Young S.K."/>
            <person name="Zeng Q."/>
            <person name="Gargeya S."/>
            <person name="Fitzgerald M."/>
            <person name="Haas B."/>
            <person name="Abouelleil A."/>
            <person name="Alvarado L."/>
            <person name="Arachchi H.M."/>
            <person name="Berlin A."/>
            <person name="Brown A."/>
            <person name="Chapman S.B."/>
            <person name="Chen Z."/>
            <person name="Dunbar C."/>
            <person name="Freedman E."/>
            <person name="Gearin G."/>
            <person name="Gellesch M."/>
            <person name="Goldberg J."/>
            <person name="Griggs A."/>
            <person name="Gujja S."/>
            <person name="Heiman D."/>
            <person name="Howarth C."/>
            <person name="Larson L."/>
            <person name="Lui A."/>
            <person name="MacDonald P.J.P."/>
            <person name="Mehta T."/>
            <person name="Montmayeur A."/>
            <person name="Murphy C."/>
            <person name="Neiman D."/>
            <person name="Pearson M."/>
            <person name="Priest M."/>
            <person name="Roberts A."/>
            <person name="Saif S."/>
            <person name="Shea T."/>
            <person name="Shenoy N."/>
            <person name="Sisk P."/>
            <person name="Stolte C."/>
            <person name="Sykes S."/>
            <person name="Yandava C."/>
            <person name="Wortman J."/>
            <person name="Nusbaum C."/>
            <person name="Birren B."/>
        </authorList>
    </citation>
    <scope>NUCLEOTIDE SEQUENCE</scope>
    <source>
        <strain evidence="4">R3-111a-1</strain>
    </source>
</reference>
<dbReference type="OrthoDB" id="543156at2759"/>
<organism evidence="4">
    <name type="scientific">Gaeumannomyces tritici (strain R3-111a-1)</name>
    <name type="common">Wheat and barley take-all root rot fungus</name>
    <name type="synonym">Gaeumannomyces graminis var. tritici</name>
    <dbReference type="NCBI Taxonomy" id="644352"/>
    <lineage>
        <taxon>Eukaryota</taxon>
        <taxon>Fungi</taxon>
        <taxon>Dikarya</taxon>
        <taxon>Ascomycota</taxon>
        <taxon>Pezizomycotina</taxon>
        <taxon>Sordariomycetes</taxon>
        <taxon>Sordariomycetidae</taxon>
        <taxon>Magnaporthales</taxon>
        <taxon>Magnaporthaceae</taxon>
        <taxon>Gaeumannomyces</taxon>
    </lineage>
</organism>
<dbReference type="InterPro" id="IPR002818">
    <property type="entry name" value="DJ-1/PfpI"/>
</dbReference>
<evidence type="ECO:0000313" key="4">
    <source>
        <dbReference type="EMBL" id="EJT78260.1"/>
    </source>
</evidence>
<keyword evidence="2" id="KW-0732">Signal</keyword>
<dbReference type="STRING" id="644352.J3NQ04"/>
<dbReference type="InterPro" id="IPR052158">
    <property type="entry name" value="INH-QAR"/>
</dbReference>
<feature type="region of interest" description="Disordered" evidence="1">
    <location>
        <begin position="80"/>
        <end position="99"/>
    </location>
</feature>
<keyword evidence="6" id="KW-1185">Reference proteome</keyword>
<dbReference type="Proteomes" id="UP000006039">
    <property type="component" value="Unassembled WGS sequence"/>
</dbReference>
<dbReference type="RefSeq" id="XP_009219405.1">
    <property type="nucleotide sequence ID" value="XM_009221141.1"/>
</dbReference>
<evidence type="ECO:0000259" key="3">
    <source>
        <dbReference type="Pfam" id="PF01965"/>
    </source>
</evidence>
<dbReference type="Gene3D" id="3.40.50.880">
    <property type="match status" value="1"/>
</dbReference>
<dbReference type="AlphaFoldDB" id="J3NQ04"/>
<reference evidence="4" key="2">
    <citation type="submission" date="2010-07" db="EMBL/GenBank/DDBJ databases">
        <authorList>
            <consortium name="The Broad Institute Genome Sequencing Platform"/>
            <consortium name="Broad Institute Genome Sequencing Center for Infectious Disease"/>
            <person name="Ma L.-J."/>
            <person name="Dead R."/>
            <person name="Young S."/>
            <person name="Zeng Q."/>
            <person name="Koehrsen M."/>
            <person name="Alvarado L."/>
            <person name="Berlin A."/>
            <person name="Chapman S.B."/>
            <person name="Chen Z."/>
            <person name="Freedman E."/>
            <person name="Gellesch M."/>
            <person name="Goldberg J."/>
            <person name="Griggs A."/>
            <person name="Gujja S."/>
            <person name="Heilman E.R."/>
            <person name="Heiman D."/>
            <person name="Hepburn T."/>
            <person name="Howarth C."/>
            <person name="Jen D."/>
            <person name="Larson L."/>
            <person name="Mehta T."/>
            <person name="Neiman D."/>
            <person name="Pearson M."/>
            <person name="Roberts A."/>
            <person name="Saif S."/>
            <person name="Shea T."/>
            <person name="Shenoy N."/>
            <person name="Sisk P."/>
            <person name="Stolte C."/>
            <person name="Sykes S."/>
            <person name="Walk T."/>
            <person name="White J."/>
            <person name="Yandava C."/>
            <person name="Haas B."/>
            <person name="Nusbaum C."/>
            <person name="Birren B."/>
        </authorList>
    </citation>
    <scope>NUCLEOTIDE SEQUENCE</scope>
    <source>
        <strain evidence="4">R3-111a-1</strain>
    </source>
</reference>
<gene>
    <name evidence="5" type="primary">20343820</name>
    <name evidence="4" type="ORF">GGTG_03362</name>
</gene>
<dbReference type="HOGENOM" id="CLU_000445_44_8_1"/>
<evidence type="ECO:0000313" key="5">
    <source>
        <dbReference type="EnsemblFungi" id="EJT78260"/>
    </source>
</evidence>
<feature type="chain" id="PRO_5015094362" description="DJ-1/PfpI domain-containing protein" evidence="2">
    <location>
        <begin position="26"/>
        <end position="288"/>
    </location>
</feature>
<name>J3NQ04_GAET3</name>
<feature type="compositionally biased region" description="Pro residues" evidence="1">
    <location>
        <begin position="86"/>
        <end position="99"/>
    </location>
</feature>
<proteinExistence type="predicted"/>
<dbReference type="PANTHER" id="PTHR43130:SF15">
    <property type="entry name" value="THIJ_PFPI FAMILY PROTEIN (AFU_ORTHOLOGUE AFUA_5G14240)"/>
    <property type="match status" value="1"/>
</dbReference>
<dbReference type="Pfam" id="PF01965">
    <property type="entry name" value="DJ-1_PfpI"/>
    <property type="match status" value="1"/>
</dbReference>
<evidence type="ECO:0000256" key="2">
    <source>
        <dbReference type="SAM" id="SignalP"/>
    </source>
</evidence>
<dbReference type="SUPFAM" id="SSF52317">
    <property type="entry name" value="Class I glutamine amidotransferase-like"/>
    <property type="match status" value="1"/>
</dbReference>
<reference evidence="6" key="1">
    <citation type="submission" date="2010-07" db="EMBL/GenBank/DDBJ databases">
        <title>The genome sequence of Gaeumannomyces graminis var. tritici strain R3-111a-1.</title>
        <authorList>
            <consortium name="The Broad Institute Genome Sequencing Platform"/>
            <person name="Ma L.-J."/>
            <person name="Dead R."/>
            <person name="Young S."/>
            <person name="Zeng Q."/>
            <person name="Koehrsen M."/>
            <person name="Alvarado L."/>
            <person name="Berlin A."/>
            <person name="Chapman S.B."/>
            <person name="Chen Z."/>
            <person name="Freedman E."/>
            <person name="Gellesch M."/>
            <person name="Goldberg J."/>
            <person name="Griggs A."/>
            <person name="Gujja S."/>
            <person name="Heilman E.R."/>
            <person name="Heiman D."/>
            <person name="Hepburn T."/>
            <person name="Howarth C."/>
            <person name="Jen D."/>
            <person name="Larson L."/>
            <person name="Mehta T."/>
            <person name="Neiman D."/>
            <person name="Pearson M."/>
            <person name="Roberts A."/>
            <person name="Saif S."/>
            <person name="Shea T."/>
            <person name="Shenoy N."/>
            <person name="Sisk P."/>
            <person name="Stolte C."/>
            <person name="Sykes S."/>
            <person name="Walk T."/>
            <person name="White J."/>
            <person name="Yandava C."/>
            <person name="Haas B."/>
            <person name="Nusbaum C."/>
            <person name="Birren B."/>
        </authorList>
    </citation>
    <scope>NUCLEOTIDE SEQUENCE [LARGE SCALE GENOMIC DNA]</scope>
    <source>
        <strain evidence="6">R3-111a-1</strain>
    </source>
</reference>
<dbReference type="EMBL" id="GL385396">
    <property type="protein sequence ID" value="EJT78260.1"/>
    <property type="molecule type" value="Genomic_DNA"/>
</dbReference>
<dbReference type="InterPro" id="IPR029062">
    <property type="entry name" value="Class_I_gatase-like"/>
</dbReference>
<dbReference type="PANTHER" id="PTHR43130">
    <property type="entry name" value="ARAC-FAMILY TRANSCRIPTIONAL REGULATOR"/>
    <property type="match status" value="1"/>
</dbReference>
<protein>
    <recommendedName>
        <fullName evidence="3">DJ-1/PfpI domain-containing protein</fullName>
    </recommendedName>
</protein>